<evidence type="ECO:0000259" key="1">
    <source>
        <dbReference type="Pfam" id="PF04542"/>
    </source>
</evidence>
<keyword evidence="4" id="KW-1185">Reference proteome</keyword>
<organism evidence="3 4">
    <name type="scientific">Georhizobium profundi</name>
    <dbReference type="NCBI Taxonomy" id="2341112"/>
    <lineage>
        <taxon>Bacteria</taxon>
        <taxon>Pseudomonadati</taxon>
        <taxon>Pseudomonadota</taxon>
        <taxon>Alphaproteobacteria</taxon>
        <taxon>Hyphomicrobiales</taxon>
        <taxon>Rhizobiaceae</taxon>
        <taxon>Georhizobium</taxon>
    </lineage>
</organism>
<sequence length="426" mass="46480">MTTPSTIEGVDRAAERVARSSYGKLIAILTRRDKDIAAAEDALSEALVAALQRWPVDGVPNNPEAWLITAARNRLKNRARAHGIQRAAEPEIQRRLDELAPHGDQFDERLSLMFLCAHPAIDIAVRTPLILQVVLGIDAGRIARAFLVEPTAMSQRLVRAKARIRDAGLRYALPEAGDMPERLGAVLDAIYAAFGQGWDRLDGLDTPDALTGEAIWLARLIVQLMPDQPEPKGLLALMLYCAARQTARRDGKGRFVPLDQQDPRLWDRNLIIEAEGLLMTAARAGTFGRFQCEAAIQSVHIQRPITGALNLAALRTIYDLLIDRADSIAARIGRAVVIAEAGDPTAALAELDTLPLARVRAHQPWWVARSHVSALAGLRDDAVASIQEAIALTEDEAVRAHLIERHERLAGAAGSLDANHRTDTAI</sequence>
<dbReference type="InterPro" id="IPR046531">
    <property type="entry name" value="DUF6596"/>
</dbReference>
<dbReference type="Proteomes" id="UP000268192">
    <property type="component" value="Chromosome"/>
</dbReference>
<dbReference type="OrthoDB" id="9780299at2"/>
<dbReference type="PANTHER" id="PTHR47756:SF2">
    <property type="entry name" value="BLL6612 PROTEIN"/>
    <property type="match status" value="1"/>
</dbReference>
<dbReference type="RefSeq" id="WP_126010366.1">
    <property type="nucleotide sequence ID" value="NZ_CP032509.1"/>
</dbReference>
<dbReference type="EMBL" id="CP032509">
    <property type="protein sequence ID" value="AZN72052.1"/>
    <property type="molecule type" value="Genomic_DNA"/>
</dbReference>
<evidence type="ECO:0000313" key="3">
    <source>
        <dbReference type="EMBL" id="AZN72052.1"/>
    </source>
</evidence>
<dbReference type="SUPFAM" id="SSF88946">
    <property type="entry name" value="Sigma2 domain of RNA polymerase sigma factors"/>
    <property type="match status" value="1"/>
</dbReference>
<gene>
    <name evidence="3" type="ORF">D5400_12880</name>
</gene>
<feature type="domain" description="DUF6596" evidence="2">
    <location>
        <begin position="182"/>
        <end position="281"/>
    </location>
</feature>
<evidence type="ECO:0000313" key="4">
    <source>
        <dbReference type="Proteomes" id="UP000268192"/>
    </source>
</evidence>
<reference evidence="3 4" key="1">
    <citation type="submission" date="2018-09" db="EMBL/GenBank/DDBJ databases">
        <title>Marinorhizobium profundi gen. nov., sp. nov., isolated from a deep-sea sediment sample from the New Britain Trench and proposal of Marinorhizobiaceae fam. nov. in the order Rhizobiales of the class Alphaproteobacteria.</title>
        <authorList>
            <person name="Cao J."/>
        </authorList>
    </citation>
    <scope>NUCLEOTIDE SEQUENCE [LARGE SCALE GENOMIC DNA]</scope>
    <source>
        <strain evidence="3 4">WS11</strain>
    </source>
</reference>
<dbReference type="Gene3D" id="1.10.1740.10">
    <property type="match status" value="1"/>
</dbReference>
<dbReference type="InterPro" id="IPR007627">
    <property type="entry name" value="RNA_pol_sigma70_r2"/>
</dbReference>
<dbReference type="GO" id="GO:0006352">
    <property type="term" value="P:DNA-templated transcription initiation"/>
    <property type="evidence" value="ECO:0007669"/>
    <property type="project" value="InterPro"/>
</dbReference>
<dbReference type="GO" id="GO:0003700">
    <property type="term" value="F:DNA-binding transcription factor activity"/>
    <property type="evidence" value="ECO:0007669"/>
    <property type="project" value="InterPro"/>
</dbReference>
<protein>
    <submittedName>
        <fullName evidence="3">RNA polymerase subunit sigma-70</fullName>
    </submittedName>
</protein>
<evidence type="ECO:0000259" key="2">
    <source>
        <dbReference type="Pfam" id="PF20239"/>
    </source>
</evidence>
<dbReference type="PANTHER" id="PTHR47756">
    <property type="entry name" value="BLL6612 PROTEIN-RELATED"/>
    <property type="match status" value="1"/>
</dbReference>
<feature type="domain" description="RNA polymerase sigma-70 region 2" evidence="1">
    <location>
        <begin position="21"/>
        <end position="82"/>
    </location>
</feature>
<accession>A0A3S9B541</accession>
<dbReference type="Pfam" id="PF20239">
    <property type="entry name" value="DUF6596"/>
    <property type="match status" value="1"/>
</dbReference>
<dbReference type="Pfam" id="PF04542">
    <property type="entry name" value="Sigma70_r2"/>
    <property type="match status" value="1"/>
</dbReference>
<dbReference type="KEGG" id="abaw:D5400_12880"/>
<dbReference type="InterPro" id="IPR013325">
    <property type="entry name" value="RNA_pol_sigma_r2"/>
</dbReference>
<dbReference type="AlphaFoldDB" id="A0A3S9B541"/>
<proteinExistence type="predicted"/>
<name>A0A3S9B541_9HYPH</name>